<dbReference type="AlphaFoldDB" id="A0A9D1MTY9"/>
<dbReference type="InterPro" id="IPR036837">
    <property type="entry name" value="Cation_efflux_CTD_sf"/>
</dbReference>
<dbReference type="EMBL" id="DVNM01000018">
    <property type="protein sequence ID" value="HIU69008.1"/>
    <property type="molecule type" value="Genomic_DNA"/>
</dbReference>
<sequence>MTKLLIRLFIKNKDDRESYSFLSGGAGICCNLILTAVKFAVGLFTNSVSITADAANNLSDASSSVVTIIGAKIAKKPVDEDHPFGHGRAEYISAMIVSFFIFLMGIELAKSSIEKILEPQDVLFSWPAFIILLITIPVKLWMSYFNHKLYKITGNENMKAVRQDSLNDCIATGATVISLLVSAFTKYNIDGYIGIAVAVIILLAGFNILKDISSNLLGKAPDPALVQKIKDIMLDADEIVGVHDLIVHDYGPGNIIASAHAEVPADMDMMKIHDVIDNVEREISQRLHIIMCIHMDPIATNDETVRKYRELVAGILHDYDDTFSFHDFRIVKGETHTNLIFDLVTPKTYKGSTAKVLTDLQELVWQKDKKLNIVATVEHTFLQD</sequence>
<dbReference type="Pfam" id="PF16916">
    <property type="entry name" value="ZT_dimer"/>
    <property type="match status" value="1"/>
</dbReference>
<dbReference type="SUPFAM" id="SSF161111">
    <property type="entry name" value="Cation efflux protein transmembrane domain-like"/>
    <property type="match status" value="1"/>
</dbReference>
<feature type="transmembrane region" description="Helical" evidence="7">
    <location>
        <begin position="91"/>
        <end position="109"/>
    </location>
</feature>
<evidence type="ECO:0000256" key="3">
    <source>
        <dbReference type="ARBA" id="ARBA00022448"/>
    </source>
</evidence>
<evidence type="ECO:0000256" key="1">
    <source>
        <dbReference type="ARBA" id="ARBA00004141"/>
    </source>
</evidence>
<comment type="subcellular location">
    <subcellularLocation>
        <location evidence="1">Membrane</location>
        <topology evidence="1">Multi-pass membrane protein</topology>
    </subcellularLocation>
</comment>
<accession>A0A9D1MTY9</accession>
<evidence type="ECO:0000313" key="10">
    <source>
        <dbReference type="EMBL" id="HIU69008.1"/>
    </source>
</evidence>
<dbReference type="PANTHER" id="PTHR43840:SF50">
    <property type="entry name" value="MANGANESE EFFLUX SYSTEM PROTEIN MNES"/>
    <property type="match status" value="1"/>
</dbReference>
<evidence type="ECO:0000256" key="4">
    <source>
        <dbReference type="ARBA" id="ARBA00022692"/>
    </source>
</evidence>
<feature type="transmembrane region" description="Helical" evidence="7">
    <location>
        <begin position="121"/>
        <end position="142"/>
    </location>
</feature>
<comment type="similarity">
    <text evidence="2">Belongs to the cation diffusion facilitator (CDF) transporter (TC 2.A.4) family.</text>
</comment>
<name>A0A9D1MTY9_9FIRM</name>
<evidence type="ECO:0000256" key="5">
    <source>
        <dbReference type="ARBA" id="ARBA00022989"/>
    </source>
</evidence>
<protein>
    <submittedName>
        <fullName evidence="10">Cation transporter</fullName>
    </submittedName>
</protein>
<dbReference type="InterPro" id="IPR058533">
    <property type="entry name" value="Cation_efflux_TM"/>
</dbReference>
<organism evidence="10 11">
    <name type="scientific">Candidatus Scybalenecus merdavium</name>
    <dbReference type="NCBI Taxonomy" id="2840939"/>
    <lineage>
        <taxon>Bacteria</taxon>
        <taxon>Bacillati</taxon>
        <taxon>Bacillota</taxon>
        <taxon>Clostridia</taxon>
        <taxon>Eubacteriales</taxon>
        <taxon>Oscillospiraceae</taxon>
        <taxon>Oscillospiraceae incertae sedis</taxon>
        <taxon>Candidatus Scybalenecus</taxon>
    </lineage>
</organism>
<evidence type="ECO:0000256" key="7">
    <source>
        <dbReference type="SAM" id="Phobius"/>
    </source>
</evidence>
<dbReference type="GO" id="GO:0008324">
    <property type="term" value="F:monoatomic cation transmembrane transporter activity"/>
    <property type="evidence" value="ECO:0007669"/>
    <property type="project" value="InterPro"/>
</dbReference>
<evidence type="ECO:0000256" key="2">
    <source>
        <dbReference type="ARBA" id="ARBA00008114"/>
    </source>
</evidence>
<evidence type="ECO:0000259" key="9">
    <source>
        <dbReference type="Pfam" id="PF16916"/>
    </source>
</evidence>
<dbReference type="InterPro" id="IPR027470">
    <property type="entry name" value="Cation_efflux_CTD"/>
</dbReference>
<keyword evidence="6 7" id="KW-0472">Membrane</keyword>
<keyword evidence="3" id="KW-0813">Transport</keyword>
<dbReference type="PANTHER" id="PTHR43840">
    <property type="entry name" value="MITOCHONDRIAL METAL TRANSPORTER 1-RELATED"/>
    <property type="match status" value="1"/>
</dbReference>
<evidence type="ECO:0000259" key="8">
    <source>
        <dbReference type="Pfam" id="PF01545"/>
    </source>
</evidence>
<dbReference type="InterPro" id="IPR027469">
    <property type="entry name" value="Cation_efflux_TMD_sf"/>
</dbReference>
<keyword evidence="4 7" id="KW-0812">Transmembrane</keyword>
<evidence type="ECO:0000313" key="11">
    <source>
        <dbReference type="Proteomes" id="UP000824125"/>
    </source>
</evidence>
<dbReference type="GO" id="GO:0016020">
    <property type="term" value="C:membrane"/>
    <property type="evidence" value="ECO:0007669"/>
    <property type="project" value="UniProtKB-SubCell"/>
</dbReference>
<feature type="transmembrane region" description="Helical" evidence="7">
    <location>
        <begin position="21"/>
        <end position="41"/>
    </location>
</feature>
<proteinExistence type="inferred from homology"/>
<dbReference type="FunFam" id="1.20.1510.10:FF:000006">
    <property type="entry name" value="Divalent cation efflux transporter"/>
    <property type="match status" value="1"/>
</dbReference>
<comment type="caution">
    <text evidence="10">The sequence shown here is derived from an EMBL/GenBank/DDBJ whole genome shotgun (WGS) entry which is preliminary data.</text>
</comment>
<gene>
    <name evidence="10" type="ORF">IAD23_03540</name>
</gene>
<dbReference type="InterPro" id="IPR050291">
    <property type="entry name" value="CDF_Transporter"/>
</dbReference>
<dbReference type="InterPro" id="IPR002524">
    <property type="entry name" value="Cation_efflux"/>
</dbReference>
<dbReference type="SUPFAM" id="SSF160240">
    <property type="entry name" value="Cation efflux protein cytoplasmic domain-like"/>
    <property type="match status" value="1"/>
</dbReference>
<dbReference type="Proteomes" id="UP000824125">
    <property type="component" value="Unassembled WGS sequence"/>
</dbReference>
<feature type="domain" description="Cation efflux protein transmembrane" evidence="8">
    <location>
        <begin position="27"/>
        <end position="217"/>
    </location>
</feature>
<dbReference type="Gene3D" id="1.20.1510.10">
    <property type="entry name" value="Cation efflux protein transmembrane domain"/>
    <property type="match status" value="1"/>
</dbReference>
<feature type="domain" description="Cation efflux protein cytoplasmic" evidence="9">
    <location>
        <begin position="221"/>
        <end position="297"/>
    </location>
</feature>
<evidence type="ECO:0000256" key="6">
    <source>
        <dbReference type="ARBA" id="ARBA00023136"/>
    </source>
</evidence>
<dbReference type="Pfam" id="PF01545">
    <property type="entry name" value="Cation_efflux"/>
    <property type="match status" value="1"/>
</dbReference>
<reference evidence="10" key="2">
    <citation type="journal article" date="2021" name="PeerJ">
        <title>Extensive microbial diversity within the chicken gut microbiome revealed by metagenomics and culture.</title>
        <authorList>
            <person name="Gilroy R."/>
            <person name="Ravi A."/>
            <person name="Getino M."/>
            <person name="Pursley I."/>
            <person name="Horton D.L."/>
            <person name="Alikhan N.F."/>
            <person name="Baker D."/>
            <person name="Gharbi K."/>
            <person name="Hall N."/>
            <person name="Watson M."/>
            <person name="Adriaenssens E.M."/>
            <person name="Foster-Nyarko E."/>
            <person name="Jarju S."/>
            <person name="Secka A."/>
            <person name="Antonio M."/>
            <person name="Oren A."/>
            <person name="Chaudhuri R.R."/>
            <person name="La Ragione R."/>
            <person name="Hildebrand F."/>
            <person name="Pallen M.J."/>
        </authorList>
    </citation>
    <scope>NUCLEOTIDE SEQUENCE</scope>
    <source>
        <strain evidence="10">CHK176-6737</strain>
    </source>
</reference>
<reference evidence="10" key="1">
    <citation type="submission" date="2020-10" db="EMBL/GenBank/DDBJ databases">
        <authorList>
            <person name="Gilroy R."/>
        </authorList>
    </citation>
    <scope>NUCLEOTIDE SEQUENCE</scope>
    <source>
        <strain evidence="10">CHK176-6737</strain>
    </source>
</reference>
<keyword evidence="5 7" id="KW-1133">Transmembrane helix</keyword>
<dbReference type="NCBIfam" id="TIGR01297">
    <property type="entry name" value="CDF"/>
    <property type="match status" value="1"/>
</dbReference>
<dbReference type="Gene3D" id="3.30.70.1350">
    <property type="entry name" value="Cation efflux protein, cytoplasmic domain"/>
    <property type="match status" value="1"/>
</dbReference>
<feature type="transmembrane region" description="Helical" evidence="7">
    <location>
        <begin position="191"/>
        <end position="209"/>
    </location>
</feature>